<evidence type="ECO:0000256" key="1">
    <source>
        <dbReference type="ARBA" id="ARBA00004651"/>
    </source>
</evidence>
<comment type="similarity">
    <text evidence="2">Belongs to the UPF0410 family.</text>
</comment>
<evidence type="ECO:0000256" key="2">
    <source>
        <dbReference type="ARBA" id="ARBA00011006"/>
    </source>
</evidence>
<keyword evidence="3" id="KW-1003">Cell membrane</keyword>
<dbReference type="OrthoDB" id="9815411at2"/>
<evidence type="ECO:0000313" key="8">
    <source>
        <dbReference type="EMBL" id="KGJ16145.1"/>
    </source>
</evidence>
<sequence length="92" mass="9214">MGLIIAIIIGAIAGWLAGQIVKGHGQGTLMNIIVGVVGAVIASLLFPALGWNLGAAPATGNTVAGTNILGSIVFATIGAVILLLVLRLFNRN</sequence>
<reference evidence="11" key="4">
    <citation type="submission" date="2016-10" db="EMBL/GenBank/DDBJ databases">
        <authorList>
            <person name="Varghese N."/>
            <person name="Submissions S."/>
        </authorList>
    </citation>
    <scope>NUCLEOTIDE SEQUENCE [LARGE SCALE GENOMIC DNA]</scope>
    <source>
        <strain evidence="11">DSM 29303</strain>
    </source>
</reference>
<reference evidence="8 10" key="1">
    <citation type="submission" date="2014-09" db="EMBL/GenBank/DDBJ databases">
        <authorList>
            <person name="McGinnis J.M."/>
            <person name="Wolfgang W.J."/>
        </authorList>
    </citation>
    <scope>NUCLEOTIDE SEQUENCE [LARGE SCALE GENOMIC DNA]</scope>
    <source>
        <strain evidence="8 10">5503</strain>
    </source>
</reference>
<evidence type="ECO:0000256" key="6">
    <source>
        <dbReference type="ARBA" id="ARBA00023136"/>
    </source>
</evidence>
<reference evidence="9" key="3">
    <citation type="submission" date="2016-10" db="EMBL/GenBank/DDBJ databases">
        <authorList>
            <person name="de Groot N.N."/>
        </authorList>
    </citation>
    <scope>NUCLEOTIDE SEQUENCE [LARGE SCALE GENOMIC DNA]</scope>
    <source>
        <strain evidence="9">DSM 29303</strain>
    </source>
</reference>
<evidence type="ECO:0000256" key="4">
    <source>
        <dbReference type="ARBA" id="ARBA00022692"/>
    </source>
</evidence>
<dbReference type="Pfam" id="PF04226">
    <property type="entry name" value="Transgly_assoc"/>
    <property type="match status" value="1"/>
</dbReference>
<dbReference type="RefSeq" id="WP_036705893.1">
    <property type="nucleotide sequence ID" value="NZ_CP051542.1"/>
</dbReference>
<keyword evidence="5 7" id="KW-1133">Transmembrane helix</keyword>
<accession>A0A099G442</accession>
<protein>
    <submittedName>
        <fullName evidence="8 9">Membrane protein</fullName>
    </submittedName>
</protein>
<feature type="transmembrane region" description="Helical" evidence="7">
    <location>
        <begin position="63"/>
        <end position="89"/>
    </location>
</feature>
<gene>
    <name evidence="8" type="ORF">IX56_18100</name>
    <name evidence="9" type="ORF">SAMN05444276_102754</name>
</gene>
<feature type="transmembrane region" description="Helical" evidence="7">
    <location>
        <begin position="28"/>
        <end position="51"/>
    </location>
</feature>
<evidence type="ECO:0000256" key="7">
    <source>
        <dbReference type="SAM" id="Phobius"/>
    </source>
</evidence>
<proteinExistence type="inferred from homology"/>
<dbReference type="Proteomes" id="UP000182944">
    <property type="component" value="Unassembled WGS sequence"/>
</dbReference>
<keyword evidence="11" id="KW-1185">Reference proteome</keyword>
<dbReference type="GO" id="GO:0005886">
    <property type="term" value="C:plasma membrane"/>
    <property type="evidence" value="ECO:0007669"/>
    <property type="project" value="UniProtKB-SubCell"/>
</dbReference>
<evidence type="ECO:0000313" key="9">
    <source>
        <dbReference type="EMBL" id="SDX00861.1"/>
    </source>
</evidence>
<keyword evidence="6 7" id="KW-0472">Membrane</keyword>
<evidence type="ECO:0000313" key="10">
    <source>
        <dbReference type="Proteomes" id="UP000029858"/>
    </source>
</evidence>
<dbReference type="EMBL" id="FNNA01000002">
    <property type="protein sequence ID" value="SDX00861.1"/>
    <property type="molecule type" value="Genomic_DNA"/>
</dbReference>
<reference evidence="8 10" key="2">
    <citation type="submission" date="2014-10" db="EMBL/GenBank/DDBJ databases">
        <title>Paracoccus sanguinis sp. nov., isolated from clinical specimens of New York State patients.</title>
        <authorList>
            <person name="Mingle L.A."/>
            <person name="Cole J.A."/>
            <person name="Lapierre P."/>
            <person name="Musser K.A."/>
        </authorList>
    </citation>
    <scope>NUCLEOTIDE SEQUENCE [LARGE SCALE GENOMIC DNA]</scope>
    <source>
        <strain evidence="8 10">5503</strain>
    </source>
</reference>
<evidence type="ECO:0000256" key="3">
    <source>
        <dbReference type="ARBA" id="ARBA00022475"/>
    </source>
</evidence>
<dbReference type="EMBL" id="JRKQ01000239">
    <property type="protein sequence ID" value="KGJ16145.1"/>
    <property type="molecule type" value="Genomic_DNA"/>
</dbReference>
<accession>A0A099G023</accession>
<organism evidence="8 10">
    <name type="scientific">Paracoccus sanguinis</name>
    <dbReference type="NCBI Taxonomy" id="1545044"/>
    <lineage>
        <taxon>Bacteria</taxon>
        <taxon>Pseudomonadati</taxon>
        <taxon>Pseudomonadota</taxon>
        <taxon>Alphaproteobacteria</taxon>
        <taxon>Rhodobacterales</taxon>
        <taxon>Paracoccaceae</taxon>
        <taxon>Paracoccus</taxon>
    </lineage>
</organism>
<dbReference type="Proteomes" id="UP000029858">
    <property type="component" value="Unassembled WGS sequence"/>
</dbReference>
<name>A0A099G442_9RHOB</name>
<dbReference type="PANTHER" id="PTHR33884">
    <property type="entry name" value="UPF0410 PROTEIN YMGE"/>
    <property type="match status" value="1"/>
</dbReference>
<dbReference type="InterPro" id="IPR007341">
    <property type="entry name" value="Transgly_assoc"/>
</dbReference>
<evidence type="ECO:0000313" key="11">
    <source>
        <dbReference type="Proteomes" id="UP000182944"/>
    </source>
</evidence>
<comment type="subcellular location">
    <subcellularLocation>
        <location evidence="1">Cell membrane</location>
        <topology evidence="1">Multi-pass membrane protein</topology>
    </subcellularLocation>
</comment>
<keyword evidence="4 7" id="KW-0812">Transmembrane</keyword>
<accession>A0A099FSF7</accession>
<dbReference type="AlphaFoldDB" id="A0A099G442"/>
<evidence type="ECO:0000256" key="5">
    <source>
        <dbReference type="ARBA" id="ARBA00022989"/>
    </source>
</evidence>
<dbReference type="PANTHER" id="PTHR33884:SF3">
    <property type="entry name" value="UPF0410 PROTEIN YMGE"/>
    <property type="match status" value="1"/>
</dbReference>